<dbReference type="PANTHER" id="PTHR19446">
    <property type="entry name" value="REVERSE TRANSCRIPTASES"/>
    <property type="match status" value="1"/>
</dbReference>
<protein>
    <recommendedName>
        <fullName evidence="3">Reverse transcriptase domain-containing protein</fullName>
    </recommendedName>
</protein>
<reference evidence="1" key="1">
    <citation type="journal article" date="2022" name="bioRxiv">
        <title>Sequencing and chromosome-scale assembly of the giantPleurodeles waltlgenome.</title>
        <authorList>
            <person name="Brown T."/>
            <person name="Elewa A."/>
            <person name="Iarovenko S."/>
            <person name="Subramanian E."/>
            <person name="Araus A.J."/>
            <person name="Petzold A."/>
            <person name="Susuki M."/>
            <person name="Suzuki K.-i.T."/>
            <person name="Hayashi T."/>
            <person name="Toyoda A."/>
            <person name="Oliveira C."/>
            <person name="Osipova E."/>
            <person name="Leigh N.D."/>
            <person name="Simon A."/>
            <person name="Yun M.H."/>
        </authorList>
    </citation>
    <scope>NUCLEOTIDE SEQUENCE</scope>
    <source>
        <strain evidence="1">20211129_DDA</strain>
        <tissue evidence="1">Liver</tissue>
    </source>
</reference>
<name>A0AAV7UZ21_PLEWA</name>
<evidence type="ECO:0008006" key="3">
    <source>
        <dbReference type="Google" id="ProtNLM"/>
    </source>
</evidence>
<dbReference type="Proteomes" id="UP001066276">
    <property type="component" value="Chromosome 2_2"/>
</dbReference>
<dbReference type="AlphaFoldDB" id="A0AAV7UZ21"/>
<comment type="caution">
    <text evidence="1">The sequence shown here is derived from an EMBL/GenBank/DDBJ whole genome shotgun (WGS) entry which is preliminary data.</text>
</comment>
<accession>A0AAV7UZ21</accession>
<gene>
    <name evidence="1" type="ORF">NDU88_003664</name>
</gene>
<dbReference type="EMBL" id="JANPWB010000004">
    <property type="protein sequence ID" value="KAJ1194375.1"/>
    <property type="molecule type" value="Genomic_DNA"/>
</dbReference>
<sequence length="117" mass="12928">MLKVIRSAARDAVLPPDWHHLQIVMFPKPVRPPEDYSRYRPVFLLNLEVKIMAKALANQVVCIIPDLINLDQAGFIPGRATHHNIHRLYNGMGLADRLGGPAVGLLADIGKVCDSVS</sequence>
<organism evidence="1 2">
    <name type="scientific">Pleurodeles waltl</name>
    <name type="common">Iberian ribbed newt</name>
    <dbReference type="NCBI Taxonomy" id="8319"/>
    <lineage>
        <taxon>Eukaryota</taxon>
        <taxon>Metazoa</taxon>
        <taxon>Chordata</taxon>
        <taxon>Craniata</taxon>
        <taxon>Vertebrata</taxon>
        <taxon>Euteleostomi</taxon>
        <taxon>Amphibia</taxon>
        <taxon>Batrachia</taxon>
        <taxon>Caudata</taxon>
        <taxon>Salamandroidea</taxon>
        <taxon>Salamandridae</taxon>
        <taxon>Pleurodelinae</taxon>
        <taxon>Pleurodeles</taxon>
    </lineage>
</organism>
<evidence type="ECO:0000313" key="1">
    <source>
        <dbReference type="EMBL" id="KAJ1194375.1"/>
    </source>
</evidence>
<keyword evidence="2" id="KW-1185">Reference proteome</keyword>
<evidence type="ECO:0000313" key="2">
    <source>
        <dbReference type="Proteomes" id="UP001066276"/>
    </source>
</evidence>
<proteinExistence type="predicted"/>